<dbReference type="EMBL" id="CAUYUJ010017751">
    <property type="protein sequence ID" value="CAK0877565.1"/>
    <property type="molecule type" value="Genomic_DNA"/>
</dbReference>
<evidence type="ECO:0000313" key="1">
    <source>
        <dbReference type="EMBL" id="CAK0877565.1"/>
    </source>
</evidence>
<evidence type="ECO:0008006" key="3">
    <source>
        <dbReference type="Google" id="ProtNLM"/>
    </source>
</evidence>
<organism evidence="1 2">
    <name type="scientific">Prorocentrum cordatum</name>
    <dbReference type="NCBI Taxonomy" id="2364126"/>
    <lineage>
        <taxon>Eukaryota</taxon>
        <taxon>Sar</taxon>
        <taxon>Alveolata</taxon>
        <taxon>Dinophyceae</taxon>
        <taxon>Prorocentrales</taxon>
        <taxon>Prorocentraceae</taxon>
        <taxon>Prorocentrum</taxon>
    </lineage>
</organism>
<gene>
    <name evidence="1" type="ORF">PCOR1329_LOCUS61594</name>
</gene>
<accession>A0ABN9VVE9</accession>
<evidence type="ECO:0000313" key="2">
    <source>
        <dbReference type="Proteomes" id="UP001189429"/>
    </source>
</evidence>
<sequence>MTSTLKMRDTRGLEPSRMRRMATLRNRVHKLVREELLASNSTDLDEHLIVLYDFDLNAFGPHAFTRHAFFGALGRQETLRNDWDMLCANSLRHIDELPSNPVGLWDCFAFRDLKNDSYNVPDCIDTIGHTLYAQYDLVPVHSCFGGLAIYRPERFLQCEYDPDVNDCEHVVFHTCMRQRGARAGCSWTRC</sequence>
<name>A0ABN9VVE9_9DINO</name>
<protein>
    <recommendedName>
        <fullName evidence="3">Cilia- and flagella-associated protein 300</fullName>
    </recommendedName>
</protein>
<reference evidence="1" key="1">
    <citation type="submission" date="2023-10" db="EMBL/GenBank/DDBJ databases">
        <authorList>
            <person name="Chen Y."/>
            <person name="Shah S."/>
            <person name="Dougan E. K."/>
            <person name="Thang M."/>
            <person name="Chan C."/>
        </authorList>
    </citation>
    <scope>NUCLEOTIDE SEQUENCE [LARGE SCALE GENOMIC DNA]</scope>
</reference>
<comment type="caution">
    <text evidence="1">The sequence shown here is derived from an EMBL/GenBank/DDBJ whole genome shotgun (WGS) entry which is preliminary data.</text>
</comment>
<keyword evidence="2" id="KW-1185">Reference proteome</keyword>
<dbReference type="Proteomes" id="UP001189429">
    <property type="component" value="Unassembled WGS sequence"/>
</dbReference>
<proteinExistence type="predicted"/>